<dbReference type="Gene3D" id="3.40.50.300">
    <property type="entry name" value="P-loop containing nucleotide triphosphate hydrolases"/>
    <property type="match status" value="1"/>
</dbReference>
<protein>
    <recommendedName>
        <fullName evidence="3">ABC transporter domain-containing protein</fullName>
    </recommendedName>
</protein>
<name>A0A5A7N585_9PROT</name>
<dbReference type="SUPFAM" id="SSF52540">
    <property type="entry name" value="P-loop containing nucleoside triphosphate hydrolases"/>
    <property type="match status" value="1"/>
</dbReference>
<dbReference type="AlphaFoldDB" id="A0A5A7N585"/>
<organism evidence="1 2">
    <name type="scientific">Iodidimonas nitroreducens</name>
    <dbReference type="NCBI Taxonomy" id="1236968"/>
    <lineage>
        <taxon>Bacteria</taxon>
        <taxon>Pseudomonadati</taxon>
        <taxon>Pseudomonadota</taxon>
        <taxon>Alphaproteobacteria</taxon>
        <taxon>Iodidimonadales</taxon>
        <taxon>Iodidimonadaceae</taxon>
        <taxon>Iodidimonas</taxon>
    </lineage>
</organism>
<gene>
    <name evidence="1" type="ORF">JCM17846_09700</name>
</gene>
<dbReference type="Proteomes" id="UP000324996">
    <property type="component" value="Unassembled WGS sequence"/>
</dbReference>
<evidence type="ECO:0008006" key="3">
    <source>
        <dbReference type="Google" id="ProtNLM"/>
    </source>
</evidence>
<sequence>MQMIQNLRGEKTIIMVSHRPSHIRLADRVLHLEKGILIAEGAPEQSLSRSEGKFL</sequence>
<proteinExistence type="predicted"/>
<comment type="caution">
    <text evidence="1">The sequence shown here is derived from an EMBL/GenBank/DDBJ whole genome shotgun (WGS) entry which is preliminary data.</text>
</comment>
<evidence type="ECO:0000313" key="2">
    <source>
        <dbReference type="Proteomes" id="UP000324996"/>
    </source>
</evidence>
<reference evidence="1 2" key="1">
    <citation type="submission" date="2019-09" db="EMBL/GenBank/DDBJ databases">
        <title>NBRP : Genome information of microbial organism related human and environment.</title>
        <authorList>
            <person name="Hattori M."/>
            <person name="Oshima K."/>
            <person name="Inaba H."/>
            <person name="Suda W."/>
            <person name="Sakamoto M."/>
            <person name="Iino T."/>
            <person name="Kitahara M."/>
            <person name="Oshida Y."/>
            <person name="Iida T."/>
            <person name="Kudo T."/>
            <person name="Itoh T."/>
            <person name="Ohkuma M."/>
        </authorList>
    </citation>
    <scope>NUCLEOTIDE SEQUENCE [LARGE SCALE GENOMIC DNA]</scope>
    <source>
        <strain evidence="1 2">Q-1</strain>
    </source>
</reference>
<evidence type="ECO:0000313" key="1">
    <source>
        <dbReference type="EMBL" id="GER03288.1"/>
    </source>
</evidence>
<dbReference type="EMBL" id="BKCN01000003">
    <property type="protein sequence ID" value="GER03288.1"/>
    <property type="molecule type" value="Genomic_DNA"/>
</dbReference>
<keyword evidence="2" id="KW-1185">Reference proteome</keyword>
<dbReference type="InterPro" id="IPR027417">
    <property type="entry name" value="P-loop_NTPase"/>
</dbReference>
<accession>A0A5A7N585</accession>